<dbReference type="Gene3D" id="1.10.287.130">
    <property type="match status" value="1"/>
</dbReference>
<dbReference type="SUPFAM" id="SSF47384">
    <property type="entry name" value="Homodimeric domain of signal transducing histidine kinase"/>
    <property type="match status" value="1"/>
</dbReference>
<comment type="caution">
    <text evidence="5">The sequence shown here is derived from an EMBL/GenBank/DDBJ whole genome shotgun (WGS) entry which is preliminary data.</text>
</comment>
<dbReference type="PANTHER" id="PTHR43065">
    <property type="entry name" value="SENSOR HISTIDINE KINASE"/>
    <property type="match status" value="1"/>
</dbReference>
<dbReference type="RefSeq" id="WP_033093266.1">
    <property type="nucleotide sequence ID" value="NZ_JQED01000015.1"/>
</dbReference>
<reference evidence="5 6" key="1">
    <citation type="submission" date="2014-08" db="EMBL/GenBank/DDBJ databases">
        <title>Genomic and Phenotypic Diversity of Colwellia psychrerythraea strains from Disparate Marine Basins.</title>
        <authorList>
            <person name="Techtmann S.M."/>
            <person name="Stelling S.C."/>
            <person name="Utturkar S.M."/>
            <person name="Alshibli N."/>
            <person name="Harris A."/>
            <person name="Brown S.D."/>
            <person name="Hazen T.C."/>
        </authorList>
    </citation>
    <scope>NUCLEOTIDE SEQUENCE [LARGE SCALE GENOMIC DNA]</scope>
    <source>
        <strain evidence="5 6">ND2E</strain>
    </source>
</reference>
<dbReference type="AlphaFoldDB" id="A0A099KQK1"/>
<dbReference type="InterPro" id="IPR003594">
    <property type="entry name" value="HATPase_dom"/>
</dbReference>
<evidence type="ECO:0000256" key="3">
    <source>
        <dbReference type="ARBA" id="ARBA00022553"/>
    </source>
</evidence>
<dbReference type="EC" id="2.7.13.3" evidence="2"/>
<dbReference type="CDD" id="cd00082">
    <property type="entry name" value="HisKA"/>
    <property type="match status" value="1"/>
</dbReference>
<evidence type="ECO:0000256" key="1">
    <source>
        <dbReference type="ARBA" id="ARBA00000085"/>
    </source>
</evidence>
<dbReference type="OrthoDB" id="9772100at2"/>
<dbReference type="InterPro" id="IPR036097">
    <property type="entry name" value="HisK_dim/P_sf"/>
</dbReference>
<keyword evidence="5" id="KW-0418">Kinase</keyword>
<dbReference type="InterPro" id="IPR036890">
    <property type="entry name" value="HATPase_C_sf"/>
</dbReference>
<evidence type="ECO:0000259" key="4">
    <source>
        <dbReference type="PROSITE" id="PS50109"/>
    </source>
</evidence>
<organism evidence="5 6">
    <name type="scientific">Colwellia psychrerythraea</name>
    <name type="common">Vibrio psychroerythus</name>
    <dbReference type="NCBI Taxonomy" id="28229"/>
    <lineage>
        <taxon>Bacteria</taxon>
        <taxon>Pseudomonadati</taxon>
        <taxon>Pseudomonadota</taxon>
        <taxon>Gammaproteobacteria</taxon>
        <taxon>Alteromonadales</taxon>
        <taxon>Colwelliaceae</taxon>
        <taxon>Colwellia</taxon>
    </lineage>
</organism>
<dbReference type="PROSITE" id="PS50109">
    <property type="entry name" value="HIS_KIN"/>
    <property type="match status" value="1"/>
</dbReference>
<gene>
    <name evidence="5" type="ORF">ND2E_2500</name>
</gene>
<protein>
    <recommendedName>
        <fullName evidence="2">histidine kinase</fullName>
        <ecNumber evidence="2">2.7.13.3</ecNumber>
    </recommendedName>
</protein>
<dbReference type="GO" id="GO:0000155">
    <property type="term" value="F:phosphorelay sensor kinase activity"/>
    <property type="evidence" value="ECO:0007669"/>
    <property type="project" value="InterPro"/>
</dbReference>
<dbReference type="EMBL" id="JQED01000015">
    <property type="protein sequence ID" value="KGJ93034.1"/>
    <property type="molecule type" value="Genomic_DNA"/>
</dbReference>
<dbReference type="Proteomes" id="UP000029843">
    <property type="component" value="Unassembled WGS sequence"/>
</dbReference>
<dbReference type="PRINTS" id="PR00344">
    <property type="entry name" value="BCTRLSENSOR"/>
</dbReference>
<dbReference type="PATRIC" id="fig|28229.4.peg.1529"/>
<dbReference type="SMART" id="SM00387">
    <property type="entry name" value="HATPase_c"/>
    <property type="match status" value="1"/>
</dbReference>
<name>A0A099KQK1_COLPS</name>
<feature type="domain" description="Histidine kinase" evidence="4">
    <location>
        <begin position="68"/>
        <end position="313"/>
    </location>
</feature>
<evidence type="ECO:0000313" key="6">
    <source>
        <dbReference type="Proteomes" id="UP000029843"/>
    </source>
</evidence>
<dbReference type="PANTHER" id="PTHR43065:SF50">
    <property type="entry name" value="HISTIDINE KINASE"/>
    <property type="match status" value="1"/>
</dbReference>
<dbReference type="InterPro" id="IPR004358">
    <property type="entry name" value="Sig_transdc_His_kin-like_C"/>
</dbReference>
<dbReference type="SUPFAM" id="SSF55874">
    <property type="entry name" value="ATPase domain of HSP90 chaperone/DNA topoisomerase II/histidine kinase"/>
    <property type="match status" value="1"/>
</dbReference>
<comment type="catalytic activity">
    <reaction evidence="1">
        <text>ATP + protein L-histidine = ADP + protein N-phospho-L-histidine.</text>
        <dbReference type="EC" id="2.7.13.3"/>
    </reaction>
</comment>
<keyword evidence="3" id="KW-0597">Phosphoprotein</keyword>
<dbReference type="InterPro" id="IPR005467">
    <property type="entry name" value="His_kinase_dom"/>
</dbReference>
<dbReference type="Gene3D" id="3.30.565.10">
    <property type="entry name" value="Histidine kinase-like ATPase, C-terminal domain"/>
    <property type="match status" value="1"/>
</dbReference>
<evidence type="ECO:0000313" key="5">
    <source>
        <dbReference type="EMBL" id="KGJ93034.1"/>
    </source>
</evidence>
<keyword evidence="5" id="KW-0808">Transferase</keyword>
<accession>A0A099KQK1</accession>
<proteinExistence type="predicted"/>
<evidence type="ECO:0000256" key="2">
    <source>
        <dbReference type="ARBA" id="ARBA00012438"/>
    </source>
</evidence>
<sequence>MNNPDPYRIAYERERQARLLAEQLLNDKTRSLYDNCIQLESTVKELRTTQQQLIQSEKMASIGQLAAGVAHEINNPIGYSISNLSMLSEYFDSFLMLDELMIAHLPSLASQDIAQAYQQLREQEDIDYIKGDIKSMLAETDKGLNRVKEIVSNLNKVSHSGTFEKEPCDINALIDESLKVVWNELKYCLTVSKHFKPLPKVYCHPGEINQVLLNLFINAAHATKDKGVLDISTGIVKKEGKGYLTIEISDHGVGIPQDIINKIFDPFFTTKPIGVGTGLGLSVSFGIIEKHEGKLEVTSQENEGTTFTIYLPY</sequence>
<dbReference type="Pfam" id="PF02518">
    <property type="entry name" value="HATPase_c"/>
    <property type="match status" value="1"/>
</dbReference>
<dbReference type="InterPro" id="IPR003661">
    <property type="entry name" value="HisK_dim/P_dom"/>
</dbReference>